<feature type="region of interest" description="Disordered" evidence="1">
    <location>
        <begin position="1"/>
        <end position="24"/>
    </location>
</feature>
<feature type="compositionally biased region" description="Low complexity" evidence="1">
    <location>
        <begin position="152"/>
        <end position="176"/>
    </location>
</feature>
<feature type="compositionally biased region" description="Basic residues" evidence="1">
    <location>
        <begin position="187"/>
        <end position="198"/>
    </location>
</feature>
<feature type="compositionally biased region" description="Basic and acidic residues" evidence="1">
    <location>
        <begin position="101"/>
        <end position="119"/>
    </location>
</feature>
<organism evidence="2">
    <name type="scientific">uncultured Rubrobacteraceae bacterium</name>
    <dbReference type="NCBI Taxonomy" id="349277"/>
    <lineage>
        <taxon>Bacteria</taxon>
        <taxon>Bacillati</taxon>
        <taxon>Actinomycetota</taxon>
        <taxon>Rubrobacteria</taxon>
        <taxon>Rubrobacterales</taxon>
        <taxon>Rubrobacteraceae</taxon>
        <taxon>environmental samples</taxon>
    </lineage>
</organism>
<proteinExistence type="predicted"/>
<evidence type="ECO:0000313" key="2">
    <source>
        <dbReference type="EMBL" id="CAA9479565.1"/>
    </source>
</evidence>
<dbReference type="GO" id="GO:0005524">
    <property type="term" value="F:ATP binding"/>
    <property type="evidence" value="ECO:0007669"/>
    <property type="project" value="UniProtKB-KW"/>
</dbReference>
<feature type="compositionally biased region" description="Gly residues" evidence="1">
    <location>
        <begin position="67"/>
        <end position="79"/>
    </location>
</feature>
<reference evidence="2" key="1">
    <citation type="submission" date="2020-02" db="EMBL/GenBank/DDBJ databases">
        <authorList>
            <person name="Meier V. D."/>
        </authorList>
    </citation>
    <scope>NUCLEOTIDE SEQUENCE</scope>
    <source>
        <strain evidence="2">AVDCRST_MAG05</strain>
    </source>
</reference>
<feature type="compositionally biased region" description="Gly residues" evidence="1">
    <location>
        <begin position="247"/>
        <end position="256"/>
    </location>
</feature>
<sequence length="256" mass="26797">ERPPPPIRAPAARRGRPGGAGARGAVRQRRVCGCCGARAAGGEPAGAGRGQGRACGAQRLGEVHATQGGGRVAAGGLRGDCGLRKPRRGVPPQGRLPAAARGDRLAVPDQRPEARDDGPLRPPRLAQASRPQGPRGRLRGDGGPRPLPPCGAPDRGALRRPAAARPPRQGARSGRGPAPPGRAPERRGRRHPRDHLKRPLPAATQGQDHARRHPRPREPRLGVRRRALPQGGTRGAARARRLRRAPGRGGGCVGRL</sequence>
<feature type="non-terminal residue" evidence="2">
    <location>
        <position position="1"/>
    </location>
</feature>
<keyword evidence="2" id="KW-0547">Nucleotide-binding</keyword>
<evidence type="ECO:0000256" key="1">
    <source>
        <dbReference type="SAM" id="MobiDB-lite"/>
    </source>
</evidence>
<dbReference type="AlphaFoldDB" id="A0A6J4RZC4"/>
<feature type="non-terminal residue" evidence="2">
    <location>
        <position position="256"/>
    </location>
</feature>
<gene>
    <name evidence="2" type="ORF">AVDCRST_MAG05-1190</name>
</gene>
<name>A0A6J4RZC4_9ACTN</name>
<accession>A0A6J4RZC4</accession>
<feature type="region of interest" description="Disordered" evidence="1">
    <location>
        <begin position="65"/>
        <end position="256"/>
    </location>
</feature>
<dbReference type="EMBL" id="CADCVM010000133">
    <property type="protein sequence ID" value="CAA9479565.1"/>
    <property type="molecule type" value="Genomic_DNA"/>
</dbReference>
<keyword evidence="2" id="KW-0067">ATP-binding</keyword>
<protein>
    <submittedName>
        <fullName evidence="2">Manganese ABC transporter, ATP-binding protein SitB</fullName>
    </submittedName>
</protein>
<feature type="compositionally biased region" description="Basic residues" evidence="1">
    <location>
        <begin position="237"/>
        <end position="246"/>
    </location>
</feature>